<sequence length="116" mass="13143">MSVYPLTTPLDLRLSLEIFNLGPLKWGHHHWTVGVVSPTRRRPGMRQHKSSVPHLQPQEKGCGRSVNELMREKCKMHDYIPSICNSYVQAYGPYINCSGIDASVAVVLRPPHEARL</sequence>
<dbReference type="EMBL" id="BGZK01000770">
    <property type="protein sequence ID" value="GBP59763.1"/>
    <property type="molecule type" value="Genomic_DNA"/>
</dbReference>
<proteinExistence type="predicted"/>
<feature type="compositionally biased region" description="Basic residues" evidence="1">
    <location>
        <begin position="40"/>
        <end position="51"/>
    </location>
</feature>
<protein>
    <submittedName>
        <fullName evidence="2">Uncharacterized protein</fullName>
    </submittedName>
</protein>
<reference evidence="2 3" key="1">
    <citation type="journal article" date="2019" name="Commun. Biol.">
        <title>The bagworm genome reveals a unique fibroin gene that provides high tensile strength.</title>
        <authorList>
            <person name="Kono N."/>
            <person name="Nakamura H."/>
            <person name="Ohtoshi R."/>
            <person name="Tomita M."/>
            <person name="Numata K."/>
            <person name="Arakawa K."/>
        </authorList>
    </citation>
    <scope>NUCLEOTIDE SEQUENCE [LARGE SCALE GENOMIC DNA]</scope>
</reference>
<evidence type="ECO:0000313" key="2">
    <source>
        <dbReference type="EMBL" id="GBP59763.1"/>
    </source>
</evidence>
<comment type="caution">
    <text evidence="2">The sequence shown here is derived from an EMBL/GenBank/DDBJ whole genome shotgun (WGS) entry which is preliminary data.</text>
</comment>
<keyword evidence="3" id="KW-1185">Reference proteome</keyword>
<evidence type="ECO:0000256" key="1">
    <source>
        <dbReference type="SAM" id="MobiDB-lite"/>
    </source>
</evidence>
<organism evidence="2 3">
    <name type="scientific">Eumeta variegata</name>
    <name type="common">Bagworm moth</name>
    <name type="synonym">Eumeta japonica</name>
    <dbReference type="NCBI Taxonomy" id="151549"/>
    <lineage>
        <taxon>Eukaryota</taxon>
        <taxon>Metazoa</taxon>
        <taxon>Ecdysozoa</taxon>
        <taxon>Arthropoda</taxon>
        <taxon>Hexapoda</taxon>
        <taxon>Insecta</taxon>
        <taxon>Pterygota</taxon>
        <taxon>Neoptera</taxon>
        <taxon>Endopterygota</taxon>
        <taxon>Lepidoptera</taxon>
        <taxon>Glossata</taxon>
        <taxon>Ditrysia</taxon>
        <taxon>Tineoidea</taxon>
        <taxon>Psychidae</taxon>
        <taxon>Oiketicinae</taxon>
        <taxon>Eumeta</taxon>
    </lineage>
</organism>
<name>A0A4C1X9D0_EUMVA</name>
<accession>A0A4C1X9D0</accession>
<gene>
    <name evidence="2" type="ORF">EVAR_44325_1</name>
</gene>
<dbReference type="Proteomes" id="UP000299102">
    <property type="component" value="Unassembled WGS sequence"/>
</dbReference>
<evidence type="ECO:0000313" key="3">
    <source>
        <dbReference type="Proteomes" id="UP000299102"/>
    </source>
</evidence>
<dbReference type="AlphaFoldDB" id="A0A4C1X9D0"/>
<feature type="region of interest" description="Disordered" evidence="1">
    <location>
        <begin position="40"/>
        <end position="60"/>
    </location>
</feature>